<evidence type="ECO:0000256" key="1">
    <source>
        <dbReference type="ARBA" id="ARBA00004382"/>
    </source>
</evidence>
<dbReference type="SUPFAM" id="SSF54534">
    <property type="entry name" value="FKBP-like"/>
    <property type="match status" value="1"/>
</dbReference>
<sequence>MTAHRRYGPIIRSYAARKNLQIAAACYIPRDRSVCWWLAMRLRNVFVGAVLAAVLCAFVFVTFGSVLPFGGTASDRCVAKVGSSCLSLREYSMAYRGELSYIESLVHQKLSEDDIKRFGVKEMTLSRMVDDMVLEKFAKELNLRVSNKSIRDLIGDMPMFQDKSGKLDEQRFKDLLADAGMTEASYIGKVRDSLPAFVLSECIFPRSGEVYSQYYDGFAQDVLRGIMQSRTVDIVEISQSAVENTSTPTDSDLEAMYNEGTKNGELIMPEYRSAEYMIVSEDDALDEVTASNDEVESEIKNSELHDQRDVLNLVFPSESEASAAYKAIKEGKAFEAVVKDLGTTVEEVTLRNVTKELLPIEVRNTVFDLNEGEVSGVFRSVVGWHVMKILSKHPISAKDLKKLKEKVAMSIKRQKARELFSASIRKANEMISHGATSFSEVADVFKKPAIGALKDFDSNGQDSTGKSHTYAEESSFPGIVGALPPLAFSSQVGKPSHFVSIGNAYFSVIVTGVTPSRTRTFDESKSLLLDKWKNAFVVGEMLKLASDLTAKLKAGENPGSAVGIVTKKNENISRVNRKKGSSNYPEDLVDQVFEMRIGDVGEGVIDQGANKIFIATLKDIKTPGQVNEKELKEFQAHFTSSAISSIRRQLLSHLTNKYGVKINKKLLEGV</sequence>
<keyword evidence="5 15" id="KW-0812">Transmembrane</keyword>
<evidence type="ECO:0000256" key="9">
    <source>
        <dbReference type="ARBA" id="ARBA00030642"/>
    </source>
</evidence>
<keyword evidence="6 15" id="KW-1133">Transmembrane helix</keyword>
<dbReference type="HOGENOM" id="CLU_023843_2_1_5"/>
<evidence type="ECO:0000256" key="11">
    <source>
        <dbReference type="ARBA" id="ARBA00038408"/>
    </source>
</evidence>
<comment type="subcellular location">
    <subcellularLocation>
        <location evidence="1">Cell inner membrane</location>
        <topology evidence="1">Single-pass type II membrane protein</topology>
        <orientation evidence="1">Periplasmic side</orientation>
    </subcellularLocation>
</comment>
<proteinExistence type="inferred from homology"/>
<dbReference type="Pfam" id="PF13145">
    <property type="entry name" value="Rotamase_2"/>
    <property type="match status" value="1"/>
</dbReference>
<keyword evidence="18" id="KW-1185">Reference proteome</keyword>
<protein>
    <recommendedName>
        <fullName evidence="2">Parvulin-like PPIase</fullName>
    </recommendedName>
    <alternativeName>
        <fullName evidence="9">Peptidyl-prolyl cis-trans isomerase plp</fullName>
    </alternativeName>
    <alternativeName>
        <fullName evidence="12">Periplasmic chaperone PpiD</fullName>
    </alternativeName>
    <alternativeName>
        <fullName evidence="13">Periplasmic folding chaperone</fullName>
    </alternativeName>
    <alternativeName>
        <fullName evidence="10">Rotamase plp</fullName>
    </alternativeName>
</protein>
<dbReference type="PROSITE" id="PS50198">
    <property type="entry name" value="PPIC_PPIASE_2"/>
    <property type="match status" value="1"/>
</dbReference>
<evidence type="ECO:0000256" key="4">
    <source>
        <dbReference type="ARBA" id="ARBA00022519"/>
    </source>
</evidence>
<comment type="similarity">
    <text evidence="11">Belongs to the PpiD chaperone family.</text>
</comment>
<keyword evidence="7 15" id="KW-0472">Membrane</keyword>
<evidence type="ECO:0000256" key="12">
    <source>
        <dbReference type="ARBA" id="ARBA00040743"/>
    </source>
</evidence>
<dbReference type="STRING" id="320483.AMF_383"/>
<evidence type="ECO:0000256" key="3">
    <source>
        <dbReference type="ARBA" id="ARBA00022475"/>
    </source>
</evidence>
<dbReference type="KEGG" id="amf:AMF_383"/>
<evidence type="ECO:0000259" key="16">
    <source>
        <dbReference type="PROSITE" id="PS50198"/>
    </source>
</evidence>
<dbReference type="InterPro" id="IPR046357">
    <property type="entry name" value="PPIase_dom_sf"/>
</dbReference>
<dbReference type="AlphaFoldDB" id="B9KID5"/>
<keyword evidence="14 17" id="KW-0413">Isomerase</keyword>
<evidence type="ECO:0000256" key="2">
    <source>
        <dbReference type="ARBA" id="ARBA00018370"/>
    </source>
</evidence>
<dbReference type="Gene3D" id="3.10.50.40">
    <property type="match status" value="1"/>
</dbReference>
<dbReference type="GO" id="GO:0003755">
    <property type="term" value="F:peptidyl-prolyl cis-trans isomerase activity"/>
    <property type="evidence" value="ECO:0007669"/>
    <property type="project" value="UniProtKB-KW"/>
</dbReference>
<evidence type="ECO:0000313" key="18">
    <source>
        <dbReference type="Proteomes" id="UP000007307"/>
    </source>
</evidence>
<keyword evidence="8" id="KW-0143">Chaperone</keyword>
<dbReference type="Gene3D" id="1.10.4030.10">
    <property type="entry name" value="Porin chaperone SurA, peptide-binding domain"/>
    <property type="match status" value="1"/>
</dbReference>
<dbReference type="EMBL" id="CP001079">
    <property type="protein sequence ID" value="ACM49247.1"/>
    <property type="molecule type" value="Genomic_DNA"/>
</dbReference>
<dbReference type="GO" id="GO:0005886">
    <property type="term" value="C:plasma membrane"/>
    <property type="evidence" value="ECO:0007669"/>
    <property type="project" value="UniProtKB-SubCell"/>
</dbReference>
<feature type="domain" description="PpiC" evidence="16">
    <location>
        <begin position="269"/>
        <end position="391"/>
    </location>
</feature>
<dbReference type="eggNOG" id="COG0760">
    <property type="taxonomic scope" value="Bacteria"/>
</dbReference>
<keyword evidence="4" id="KW-0997">Cell inner membrane</keyword>
<keyword evidence="14" id="KW-0697">Rotamase</keyword>
<dbReference type="PANTHER" id="PTHR47529:SF1">
    <property type="entry name" value="PERIPLASMIC CHAPERONE PPID"/>
    <property type="match status" value="1"/>
</dbReference>
<evidence type="ECO:0000256" key="5">
    <source>
        <dbReference type="ARBA" id="ARBA00022692"/>
    </source>
</evidence>
<name>B9KID5_ANAMF</name>
<evidence type="ECO:0000256" key="13">
    <source>
        <dbReference type="ARBA" id="ARBA00042775"/>
    </source>
</evidence>
<dbReference type="Proteomes" id="UP000007307">
    <property type="component" value="Chromosome"/>
</dbReference>
<evidence type="ECO:0000256" key="10">
    <source>
        <dbReference type="ARBA" id="ARBA00031484"/>
    </source>
</evidence>
<dbReference type="PANTHER" id="PTHR47529">
    <property type="entry name" value="PEPTIDYL-PROLYL CIS-TRANS ISOMERASE D"/>
    <property type="match status" value="1"/>
</dbReference>
<organism evidence="17 18">
    <name type="scientific">Anaplasma marginale (strain Florida)</name>
    <dbReference type="NCBI Taxonomy" id="320483"/>
    <lineage>
        <taxon>Bacteria</taxon>
        <taxon>Pseudomonadati</taxon>
        <taxon>Pseudomonadota</taxon>
        <taxon>Alphaproteobacteria</taxon>
        <taxon>Rickettsiales</taxon>
        <taxon>Anaplasmataceae</taxon>
        <taxon>Anaplasma</taxon>
    </lineage>
</organism>
<dbReference type="Pfam" id="PF13624">
    <property type="entry name" value="SurA_N_3"/>
    <property type="match status" value="1"/>
</dbReference>
<evidence type="ECO:0000256" key="14">
    <source>
        <dbReference type="PROSITE-ProRule" id="PRU00278"/>
    </source>
</evidence>
<keyword evidence="3" id="KW-1003">Cell membrane</keyword>
<evidence type="ECO:0000256" key="15">
    <source>
        <dbReference type="SAM" id="Phobius"/>
    </source>
</evidence>
<evidence type="ECO:0000256" key="6">
    <source>
        <dbReference type="ARBA" id="ARBA00022989"/>
    </source>
</evidence>
<reference evidence="17 18" key="1">
    <citation type="journal article" date="2009" name="BMC Genomics">
        <title>Conservation in the face of diversity: multistrain analysis of an intracellular bacterium.</title>
        <authorList>
            <person name="Dark M.J."/>
            <person name="Herndon D.R."/>
            <person name="Kappmeyer L.S."/>
            <person name="Gonzales M.P."/>
            <person name="Nordeen E."/>
            <person name="Palmer G.H."/>
            <person name="Knowles D.P. Jr."/>
            <person name="Brayton K.A."/>
        </authorList>
    </citation>
    <scope>NUCLEOTIDE SEQUENCE [LARGE SCALE GENOMIC DNA]</scope>
    <source>
        <strain evidence="17 18">Florida</strain>
    </source>
</reference>
<gene>
    <name evidence="17" type="primary">ppiD</name>
    <name evidence="17" type="ordered locus">AMF_383</name>
</gene>
<dbReference type="InterPro" id="IPR000297">
    <property type="entry name" value="PPIase_PpiC"/>
</dbReference>
<dbReference type="InterPro" id="IPR027304">
    <property type="entry name" value="Trigger_fact/SurA_dom_sf"/>
</dbReference>
<evidence type="ECO:0000256" key="8">
    <source>
        <dbReference type="ARBA" id="ARBA00023186"/>
    </source>
</evidence>
<dbReference type="InterPro" id="IPR052029">
    <property type="entry name" value="PpiD_chaperone"/>
</dbReference>
<accession>B9KID5</accession>
<dbReference type="SUPFAM" id="SSF109998">
    <property type="entry name" value="Triger factor/SurA peptide-binding domain-like"/>
    <property type="match status" value="1"/>
</dbReference>
<feature type="transmembrane region" description="Helical" evidence="15">
    <location>
        <begin position="45"/>
        <end position="67"/>
    </location>
</feature>
<evidence type="ECO:0000313" key="17">
    <source>
        <dbReference type="EMBL" id="ACM49247.1"/>
    </source>
</evidence>
<evidence type="ECO:0000256" key="7">
    <source>
        <dbReference type="ARBA" id="ARBA00023136"/>
    </source>
</evidence>